<evidence type="ECO:0000313" key="2">
    <source>
        <dbReference type="EMBL" id="KAL0961232.1"/>
    </source>
</evidence>
<keyword evidence="3" id="KW-1185">Reference proteome</keyword>
<feature type="signal peptide" evidence="1">
    <location>
        <begin position="1"/>
        <end position="20"/>
    </location>
</feature>
<feature type="chain" id="PRO_5046894510" evidence="1">
    <location>
        <begin position="21"/>
        <end position="114"/>
    </location>
</feature>
<organism evidence="2 3">
    <name type="scientific">Hohenbuehelia grisea</name>
    <dbReference type="NCBI Taxonomy" id="104357"/>
    <lineage>
        <taxon>Eukaryota</taxon>
        <taxon>Fungi</taxon>
        <taxon>Dikarya</taxon>
        <taxon>Basidiomycota</taxon>
        <taxon>Agaricomycotina</taxon>
        <taxon>Agaricomycetes</taxon>
        <taxon>Agaricomycetidae</taxon>
        <taxon>Agaricales</taxon>
        <taxon>Pleurotineae</taxon>
        <taxon>Pleurotaceae</taxon>
        <taxon>Hohenbuehelia</taxon>
    </lineage>
</organism>
<dbReference type="Proteomes" id="UP001556367">
    <property type="component" value="Unassembled WGS sequence"/>
</dbReference>
<protein>
    <submittedName>
        <fullName evidence="2">Uncharacterized protein</fullName>
    </submittedName>
</protein>
<sequence length="114" mass="11956">MQFIALTAFLYVLAMPFAAAVVIENAVRAIPGNQTLHVNGLDIAVVTRPISSSLLGKFQGKSPAGETRLVKRVTNNACFYGCTRTCTNGLSSNPSSPVEADCTALKNAVDALAL</sequence>
<proteinExistence type="predicted"/>
<reference evidence="3" key="1">
    <citation type="submission" date="2024-06" db="EMBL/GenBank/DDBJ databases">
        <title>Multi-omics analyses provide insights into the biosynthesis of the anticancer antibiotic pleurotin in Hohenbuehelia grisea.</title>
        <authorList>
            <person name="Weaver J.A."/>
            <person name="Alberti F."/>
        </authorList>
    </citation>
    <scope>NUCLEOTIDE SEQUENCE [LARGE SCALE GENOMIC DNA]</scope>
    <source>
        <strain evidence="3">T-177</strain>
    </source>
</reference>
<keyword evidence="1" id="KW-0732">Signal</keyword>
<gene>
    <name evidence="2" type="ORF">HGRIS_006198</name>
</gene>
<name>A0ABR3K1S1_9AGAR</name>
<comment type="caution">
    <text evidence="2">The sequence shown here is derived from an EMBL/GenBank/DDBJ whole genome shotgun (WGS) entry which is preliminary data.</text>
</comment>
<evidence type="ECO:0000256" key="1">
    <source>
        <dbReference type="SAM" id="SignalP"/>
    </source>
</evidence>
<accession>A0ABR3K1S1</accession>
<evidence type="ECO:0000313" key="3">
    <source>
        <dbReference type="Proteomes" id="UP001556367"/>
    </source>
</evidence>
<dbReference type="EMBL" id="JASNQZ010000001">
    <property type="protein sequence ID" value="KAL0961232.1"/>
    <property type="molecule type" value="Genomic_DNA"/>
</dbReference>